<dbReference type="Proteomes" id="UP000260721">
    <property type="component" value="Unassembled WGS sequence"/>
</dbReference>
<sequence length="173" mass="19879">MEKKIATDTPLYRHDAAYAREHGELPLYRESYQANIACKEAIEEAISENYGNNRLNSQAVFDAVSAEFSMERIQYVLANTVQYKDWDGRISRANREWAQTVPVVPNPDSWGGDRNCYFVVDRPHTGLTDLFITHFRKELEKAPREKKPSVLEKLQKPLPDAAPKPSRDKAQEL</sequence>
<evidence type="ECO:0000259" key="2">
    <source>
        <dbReference type="Pfam" id="PF12960"/>
    </source>
</evidence>
<dbReference type="AlphaFoldDB" id="A0A3E3E899"/>
<dbReference type="Pfam" id="PF12960">
    <property type="entry name" value="DUF3849"/>
    <property type="match status" value="1"/>
</dbReference>
<dbReference type="InterPro" id="IPR024383">
    <property type="entry name" value="DUF3849"/>
</dbReference>
<organism evidence="3 4">
    <name type="scientific">Faecalicoccus pleomorphus</name>
    <dbReference type="NCBI Taxonomy" id="1323"/>
    <lineage>
        <taxon>Bacteria</taxon>
        <taxon>Bacillati</taxon>
        <taxon>Bacillota</taxon>
        <taxon>Erysipelotrichia</taxon>
        <taxon>Erysipelotrichales</taxon>
        <taxon>Erysipelotrichaceae</taxon>
        <taxon>Faecalicoccus</taxon>
    </lineage>
</organism>
<accession>A0A3E3E899</accession>
<evidence type="ECO:0000313" key="3">
    <source>
        <dbReference type="EMBL" id="RGD78367.1"/>
    </source>
</evidence>
<evidence type="ECO:0000256" key="1">
    <source>
        <dbReference type="SAM" id="MobiDB-lite"/>
    </source>
</evidence>
<reference evidence="3 4" key="1">
    <citation type="submission" date="2018-08" db="EMBL/GenBank/DDBJ databases">
        <title>A genome reference for cultivated species of the human gut microbiota.</title>
        <authorList>
            <person name="Zou Y."/>
            <person name="Xue W."/>
            <person name="Luo G."/>
        </authorList>
    </citation>
    <scope>NUCLEOTIDE SEQUENCE [LARGE SCALE GENOMIC DNA]</scope>
    <source>
        <strain evidence="3 4">TF08-11</strain>
    </source>
</reference>
<protein>
    <submittedName>
        <fullName evidence="3">DUF3849 domain-containing protein</fullName>
    </submittedName>
</protein>
<feature type="domain" description="DUF3849" evidence="2">
    <location>
        <begin position="11"/>
        <end position="139"/>
    </location>
</feature>
<proteinExistence type="predicted"/>
<gene>
    <name evidence="3" type="ORF">DXC78_00595</name>
</gene>
<evidence type="ECO:0000313" key="4">
    <source>
        <dbReference type="Proteomes" id="UP000260721"/>
    </source>
</evidence>
<comment type="caution">
    <text evidence="3">The sequence shown here is derived from an EMBL/GenBank/DDBJ whole genome shotgun (WGS) entry which is preliminary data.</text>
</comment>
<dbReference type="RefSeq" id="WP_117445225.1">
    <property type="nucleotide sequence ID" value="NZ_QUSK01000001.1"/>
</dbReference>
<feature type="region of interest" description="Disordered" evidence="1">
    <location>
        <begin position="142"/>
        <end position="173"/>
    </location>
</feature>
<name>A0A3E3E899_9FIRM</name>
<dbReference type="EMBL" id="QUSK01000001">
    <property type="protein sequence ID" value="RGD78367.1"/>
    <property type="molecule type" value="Genomic_DNA"/>
</dbReference>
<feature type="compositionally biased region" description="Basic and acidic residues" evidence="1">
    <location>
        <begin position="142"/>
        <end position="155"/>
    </location>
</feature>